<keyword evidence="6" id="KW-1185">Reference proteome</keyword>
<dbReference type="OrthoDB" id="1372329at2"/>
<gene>
    <name evidence="5" type="ORF">HMPREF9456_01308</name>
</gene>
<evidence type="ECO:0000256" key="2">
    <source>
        <dbReference type="ARBA" id="ARBA00023125"/>
    </source>
</evidence>
<dbReference type="Proteomes" id="UP000006420">
    <property type="component" value="Unassembled WGS sequence"/>
</dbReference>
<keyword evidence="2" id="KW-0238">DNA-binding</keyword>
<organism evidence="5 6">
    <name type="scientific">Dysgonomonas mossii DSM 22836</name>
    <dbReference type="NCBI Taxonomy" id="742767"/>
    <lineage>
        <taxon>Bacteria</taxon>
        <taxon>Pseudomonadati</taxon>
        <taxon>Bacteroidota</taxon>
        <taxon>Bacteroidia</taxon>
        <taxon>Bacteroidales</taxon>
        <taxon>Dysgonomonadaceae</taxon>
        <taxon>Dysgonomonas</taxon>
    </lineage>
</organism>
<evidence type="ECO:0000256" key="3">
    <source>
        <dbReference type="ARBA" id="ARBA00023163"/>
    </source>
</evidence>
<keyword evidence="3" id="KW-0804">Transcription</keyword>
<comment type="caution">
    <text evidence="5">The sequence shown here is derived from an EMBL/GenBank/DDBJ whole genome shotgun (WGS) entry which is preliminary data.</text>
</comment>
<evidence type="ECO:0000256" key="1">
    <source>
        <dbReference type="ARBA" id="ARBA00023015"/>
    </source>
</evidence>
<dbReference type="SUPFAM" id="SSF46689">
    <property type="entry name" value="Homeodomain-like"/>
    <property type="match status" value="1"/>
</dbReference>
<reference evidence="5 6" key="1">
    <citation type="submission" date="2011-04" db="EMBL/GenBank/DDBJ databases">
        <title>The Genome Sequence of Dysgonomonas mossii DSM 22836.</title>
        <authorList>
            <consortium name="The Broad Institute Genome Sequencing Platform"/>
            <person name="Earl A."/>
            <person name="Ward D."/>
            <person name="Feldgarden M."/>
            <person name="Gevers D."/>
            <person name="Pudlo N."/>
            <person name="Martens E."/>
            <person name="Allen-Vercoe E."/>
            <person name="Young S.K."/>
            <person name="Zeng Q."/>
            <person name="Gargeya S."/>
            <person name="Fitzgerald M."/>
            <person name="Haas B."/>
            <person name="Abouelleil A."/>
            <person name="Alvarado L."/>
            <person name="Arachchi H.M."/>
            <person name="Berlin A."/>
            <person name="Brown A."/>
            <person name="Chapman S.B."/>
            <person name="Chen Z."/>
            <person name="Dunbar C."/>
            <person name="Freedman E."/>
            <person name="Gearin G."/>
            <person name="Gellesch M."/>
            <person name="Goldberg J."/>
            <person name="Griggs A."/>
            <person name="Gujja S."/>
            <person name="Heiman D."/>
            <person name="Howarth C."/>
            <person name="Larson L."/>
            <person name="Lui A."/>
            <person name="MacDonald P.J.P."/>
            <person name="Mehta T."/>
            <person name="Montmayeur A."/>
            <person name="Murphy C."/>
            <person name="Neiman D."/>
            <person name="Pearson M."/>
            <person name="Priest M."/>
            <person name="Roberts A."/>
            <person name="Saif S."/>
            <person name="Shea T."/>
            <person name="Shenoy N."/>
            <person name="Sisk P."/>
            <person name="Stolte C."/>
            <person name="Sykes S."/>
            <person name="Yandava C."/>
            <person name="Wortman J."/>
            <person name="Nusbaum C."/>
            <person name="Birren B."/>
        </authorList>
    </citation>
    <scope>NUCLEOTIDE SEQUENCE [LARGE SCALE GENOMIC DNA]</scope>
    <source>
        <strain evidence="5 6">DSM 22836</strain>
    </source>
</reference>
<dbReference type="InterPro" id="IPR018060">
    <property type="entry name" value="HTH_AraC"/>
</dbReference>
<dbReference type="SMART" id="SM00342">
    <property type="entry name" value="HTH_ARAC"/>
    <property type="match status" value="1"/>
</dbReference>
<evidence type="ECO:0000313" key="5">
    <source>
        <dbReference type="EMBL" id="EGK04280.1"/>
    </source>
</evidence>
<protein>
    <recommendedName>
        <fullName evidence="4">HTH araC/xylS-type domain-containing protein</fullName>
    </recommendedName>
</protein>
<keyword evidence="1" id="KW-0805">Transcription regulation</keyword>
<dbReference type="GeneID" id="78081965"/>
<dbReference type="GO" id="GO:0003700">
    <property type="term" value="F:DNA-binding transcription factor activity"/>
    <property type="evidence" value="ECO:0007669"/>
    <property type="project" value="InterPro"/>
</dbReference>
<dbReference type="STRING" id="742767.HMPREF9456_01308"/>
<dbReference type="RefSeq" id="WP_006842679.1">
    <property type="nucleotide sequence ID" value="NZ_AQWJ01000002.1"/>
</dbReference>
<dbReference type="InterPro" id="IPR009057">
    <property type="entry name" value="Homeodomain-like_sf"/>
</dbReference>
<feature type="domain" description="HTH araC/xylS-type" evidence="4">
    <location>
        <begin position="200"/>
        <end position="298"/>
    </location>
</feature>
<dbReference type="HOGENOM" id="CLU_000445_88_2_10"/>
<dbReference type="Gene3D" id="1.10.10.60">
    <property type="entry name" value="Homeodomain-like"/>
    <property type="match status" value="1"/>
</dbReference>
<dbReference type="EMBL" id="ADLW01000004">
    <property type="protein sequence ID" value="EGK04280.1"/>
    <property type="molecule type" value="Genomic_DNA"/>
</dbReference>
<accession>F8WYE7</accession>
<dbReference type="PANTHER" id="PTHR43280">
    <property type="entry name" value="ARAC-FAMILY TRANSCRIPTIONAL REGULATOR"/>
    <property type="match status" value="1"/>
</dbReference>
<name>F8WYE7_9BACT</name>
<proteinExistence type="predicted"/>
<evidence type="ECO:0000313" key="6">
    <source>
        <dbReference type="Proteomes" id="UP000006420"/>
    </source>
</evidence>
<sequence length="306" mass="35835">MINNTQQNQTKVMLEKGSNELGYSLENEFELYKNAHSLPVPHSAFCTTFGIVGICHEGSITIEVHQRQEEHRFVEGEMIVLLPNQTISVKDKSDDFKVDYFLLSQTMTNDILGGISRFSPLFFIYMMQKHFYKLTKDEMSRYSEYYNLVNERLLTSDSMFQREYIVSLIRLFYLDVYYSFKNSVLSANATPCSRKENLAYQFFLLILKHYKENKEMSFYAKQLDITPKYLSKVIKDVSGRSAKDWIVEYTLLEIKSLLNNTTLNIQQITLDTHFSTQASLGRFFKKHTGQSPSEYRLRLDVQPSMF</sequence>
<dbReference type="AlphaFoldDB" id="F8WYE7"/>
<dbReference type="GO" id="GO:0043565">
    <property type="term" value="F:sequence-specific DNA binding"/>
    <property type="evidence" value="ECO:0007669"/>
    <property type="project" value="InterPro"/>
</dbReference>
<dbReference type="Pfam" id="PF12833">
    <property type="entry name" value="HTH_18"/>
    <property type="match status" value="1"/>
</dbReference>
<evidence type="ECO:0000259" key="4">
    <source>
        <dbReference type="PROSITE" id="PS01124"/>
    </source>
</evidence>
<dbReference type="PROSITE" id="PS01124">
    <property type="entry name" value="HTH_ARAC_FAMILY_2"/>
    <property type="match status" value="1"/>
</dbReference>
<dbReference type="eggNOG" id="COG2207">
    <property type="taxonomic scope" value="Bacteria"/>
</dbReference>
<dbReference type="PANTHER" id="PTHR43280:SF32">
    <property type="entry name" value="TRANSCRIPTIONAL REGULATORY PROTEIN"/>
    <property type="match status" value="1"/>
</dbReference>